<dbReference type="GO" id="GO:0003676">
    <property type="term" value="F:nucleic acid binding"/>
    <property type="evidence" value="ECO:0007669"/>
    <property type="project" value="InterPro"/>
</dbReference>
<dbReference type="GO" id="GO:0030014">
    <property type="term" value="C:CCR4-NOT complex"/>
    <property type="evidence" value="ECO:0007669"/>
    <property type="project" value="InterPro"/>
</dbReference>
<gene>
    <name evidence="1" type="ORF">SAY87_026475</name>
</gene>
<dbReference type="InterPro" id="IPR036397">
    <property type="entry name" value="RNaseH_sf"/>
</dbReference>
<organism evidence="1 2">
    <name type="scientific">Trapa incisa</name>
    <dbReference type="NCBI Taxonomy" id="236973"/>
    <lineage>
        <taxon>Eukaryota</taxon>
        <taxon>Viridiplantae</taxon>
        <taxon>Streptophyta</taxon>
        <taxon>Embryophyta</taxon>
        <taxon>Tracheophyta</taxon>
        <taxon>Spermatophyta</taxon>
        <taxon>Magnoliopsida</taxon>
        <taxon>eudicotyledons</taxon>
        <taxon>Gunneridae</taxon>
        <taxon>Pentapetalae</taxon>
        <taxon>rosids</taxon>
        <taxon>malvids</taxon>
        <taxon>Myrtales</taxon>
        <taxon>Lythraceae</taxon>
        <taxon>Trapa</taxon>
    </lineage>
</organism>
<comment type="caution">
    <text evidence="1">The sequence shown here is derived from an EMBL/GenBank/DDBJ whole genome shotgun (WGS) entry which is preliminary data.</text>
</comment>
<dbReference type="InterPro" id="IPR012337">
    <property type="entry name" value="RNaseH-like_sf"/>
</dbReference>
<dbReference type="Gene3D" id="3.30.420.10">
    <property type="entry name" value="Ribonuclease H-like superfamily/Ribonuclease H"/>
    <property type="match status" value="1"/>
</dbReference>
<dbReference type="GO" id="GO:0004535">
    <property type="term" value="F:poly(A)-specific ribonuclease activity"/>
    <property type="evidence" value="ECO:0007669"/>
    <property type="project" value="InterPro"/>
</dbReference>
<proteinExistence type="predicted"/>
<dbReference type="EMBL" id="JAXIOK010000018">
    <property type="protein sequence ID" value="KAK4749026.1"/>
    <property type="molecule type" value="Genomic_DNA"/>
</dbReference>
<protein>
    <submittedName>
        <fullName evidence="1">Uncharacterized protein</fullName>
    </submittedName>
</protein>
<sequence length="183" mass="21117">MSPGCRAGVELELEANSVFIWEFNFRDFDAWRDPHRPESVALLRRQGIDFERNRNEGVDSVRFAYLLQTSGVLFNPYVTWITFHSAYDFGYLIKILDLLRIFFGPRVFDMKYMMRFCNCLYGGLERVAGALEVQRGVGKAHQAGSDSLLIWHTFQRMAQRFFVNAKPEAVAGLLYGLEIDSAR</sequence>
<reference evidence="1 2" key="1">
    <citation type="journal article" date="2023" name="Hortic Res">
        <title>Pangenome of water caltrop reveals structural variations and asymmetric subgenome divergence after allopolyploidization.</title>
        <authorList>
            <person name="Zhang X."/>
            <person name="Chen Y."/>
            <person name="Wang L."/>
            <person name="Yuan Y."/>
            <person name="Fang M."/>
            <person name="Shi L."/>
            <person name="Lu R."/>
            <person name="Comes H.P."/>
            <person name="Ma Y."/>
            <person name="Chen Y."/>
            <person name="Huang G."/>
            <person name="Zhou Y."/>
            <person name="Zheng Z."/>
            <person name="Qiu Y."/>
        </authorList>
    </citation>
    <scope>NUCLEOTIDE SEQUENCE [LARGE SCALE GENOMIC DNA]</scope>
    <source>
        <tissue evidence="1">Roots</tissue>
    </source>
</reference>
<evidence type="ECO:0000313" key="1">
    <source>
        <dbReference type="EMBL" id="KAK4749026.1"/>
    </source>
</evidence>
<evidence type="ECO:0000313" key="2">
    <source>
        <dbReference type="Proteomes" id="UP001345219"/>
    </source>
</evidence>
<dbReference type="PANTHER" id="PTHR10797">
    <property type="entry name" value="CCR4-NOT TRANSCRIPTION COMPLEX SUBUNIT"/>
    <property type="match status" value="1"/>
</dbReference>
<keyword evidence="2" id="KW-1185">Reference proteome</keyword>
<dbReference type="AlphaFoldDB" id="A0AAN7GQD5"/>
<dbReference type="InterPro" id="IPR039637">
    <property type="entry name" value="CNOT7/CNOT8/Pop2"/>
</dbReference>
<dbReference type="Proteomes" id="UP001345219">
    <property type="component" value="Chromosome 21"/>
</dbReference>
<accession>A0AAN7GQD5</accession>
<dbReference type="SUPFAM" id="SSF53098">
    <property type="entry name" value="Ribonuclease H-like"/>
    <property type="match status" value="1"/>
</dbReference>
<name>A0AAN7GQD5_9MYRT</name>